<dbReference type="AlphaFoldDB" id="A0A084ILY4"/>
<evidence type="ECO:0000313" key="10">
    <source>
        <dbReference type="Proteomes" id="UP000028302"/>
    </source>
</evidence>
<evidence type="ECO:0000256" key="5">
    <source>
        <dbReference type="ARBA" id="ARBA00023163"/>
    </source>
</evidence>
<dbReference type="PATRIC" id="fig|1304275.5.peg.1842"/>
<dbReference type="InterPro" id="IPR013249">
    <property type="entry name" value="RNA_pol_sigma70_r4_t2"/>
</dbReference>
<dbReference type="SUPFAM" id="SSF88946">
    <property type="entry name" value="Sigma2 domain of RNA polymerase sigma factors"/>
    <property type="match status" value="1"/>
</dbReference>
<dbReference type="PANTHER" id="PTHR43133">
    <property type="entry name" value="RNA POLYMERASE ECF-TYPE SIGMA FACTO"/>
    <property type="match status" value="1"/>
</dbReference>
<evidence type="ECO:0000259" key="8">
    <source>
        <dbReference type="Pfam" id="PF08281"/>
    </source>
</evidence>
<protein>
    <recommendedName>
        <fullName evidence="6">RNA polymerase sigma factor</fullName>
    </recommendedName>
</protein>
<dbReference type="OrthoDB" id="9780326at2"/>
<dbReference type="Pfam" id="PF04542">
    <property type="entry name" value="Sigma70_r2"/>
    <property type="match status" value="1"/>
</dbReference>
<evidence type="ECO:0000256" key="4">
    <source>
        <dbReference type="ARBA" id="ARBA00023125"/>
    </source>
</evidence>
<dbReference type="Proteomes" id="UP000028302">
    <property type="component" value="Unassembled WGS sequence"/>
</dbReference>
<comment type="caution">
    <text evidence="9">The sequence shown here is derived from an EMBL/GenBank/DDBJ whole genome shotgun (WGS) entry which is preliminary data.</text>
</comment>
<evidence type="ECO:0000256" key="2">
    <source>
        <dbReference type="ARBA" id="ARBA00023015"/>
    </source>
</evidence>
<dbReference type="GO" id="GO:0003677">
    <property type="term" value="F:DNA binding"/>
    <property type="evidence" value="ECO:0007669"/>
    <property type="project" value="UniProtKB-KW"/>
</dbReference>
<dbReference type="STRING" id="1304275.C41B8_09035"/>
<proteinExistence type="inferred from homology"/>
<dbReference type="Pfam" id="PF08281">
    <property type="entry name" value="Sigma70_r4_2"/>
    <property type="match status" value="1"/>
</dbReference>
<dbReference type="NCBIfam" id="TIGR02937">
    <property type="entry name" value="sigma70-ECF"/>
    <property type="match status" value="1"/>
</dbReference>
<dbReference type="InterPro" id="IPR013324">
    <property type="entry name" value="RNA_pol_sigma_r3/r4-like"/>
</dbReference>
<dbReference type="GO" id="GO:0016987">
    <property type="term" value="F:sigma factor activity"/>
    <property type="evidence" value="ECO:0007669"/>
    <property type="project" value="UniProtKB-KW"/>
</dbReference>
<gene>
    <name evidence="9" type="ORF">C41B8_09035</name>
</gene>
<dbReference type="PANTHER" id="PTHR43133:SF53">
    <property type="entry name" value="ECF RNA POLYMERASE SIGMA-E FACTOR"/>
    <property type="match status" value="1"/>
</dbReference>
<keyword evidence="4 6" id="KW-0238">DNA-binding</keyword>
<dbReference type="InterPro" id="IPR039425">
    <property type="entry name" value="RNA_pol_sigma-70-like"/>
</dbReference>
<evidence type="ECO:0000256" key="3">
    <source>
        <dbReference type="ARBA" id="ARBA00023082"/>
    </source>
</evidence>
<keyword evidence="5 6" id="KW-0804">Transcription</keyword>
<dbReference type="EMBL" id="APNK01000010">
    <property type="protein sequence ID" value="KEZ77718.1"/>
    <property type="molecule type" value="Genomic_DNA"/>
</dbReference>
<dbReference type="Gene3D" id="1.10.10.10">
    <property type="entry name" value="Winged helix-like DNA-binding domain superfamily/Winged helix DNA-binding domain"/>
    <property type="match status" value="1"/>
</dbReference>
<accession>A0A084ILY4</accession>
<dbReference type="CDD" id="cd06171">
    <property type="entry name" value="Sigma70_r4"/>
    <property type="match status" value="1"/>
</dbReference>
<keyword evidence="10" id="KW-1185">Reference proteome</keyword>
<keyword evidence="3 6" id="KW-0731">Sigma factor</keyword>
<dbReference type="InterPro" id="IPR014286">
    <property type="entry name" value="RNA_pol_sigma70_RpoE"/>
</dbReference>
<reference evidence="9 10" key="1">
    <citation type="submission" date="2013-03" db="EMBL/GenBank/DDBJ databases">
        <title>Salinisphaera hydrothermalis C41B8 Genome Sequencing.</title>
        <authorList>
            <person name="Li C."/>
            <person name="Lai Q."/>
            <person name="Shao Z."/>
        </authorList>
    </citation>
    <scope>NUCLEOTIDE SEQUENCE [LARGE SCALE GENOMIC DNA]</scope>
    <source>
        <strain evidence="9 10">C41B8</strain>
    </source>
</reference>
<name>A0A084ILY4_SALHC</name>
<dbReference type="eggNOG" id="COG1595">
    <property type="taxonomic scope" value="Bacteria"/>
</dbReference>
<dbReference type="NCBIfam" id="TIGR02939">
    <property type="entry name" value="RpoE_Sigma70"/>
    <property type="match status" value="1"/>
</dbReference>
<evidence type="ECO:0000256" key="1">
    <source>
        <dbReference type="ARBA" id="ARBA00010641"/>
    </source>
</evidence>
<evidence type="ECO:0000256" key="6">
    <source>
        <dbReference type="RuleBase" id="RU000716"/>
    </source>
</evidence>
<dbReference type="InterPro" id="IPR036388">
    <property type="entry name" value="WH-like_DNA-bd_sf"/>
</dbReference>
<feature type="domain" description="RNA polymerase sigma-70 region 2" evidence="7">
    <location>
        <begin position="25"/>
        <end position="91"/>
    </location>
</feature>
<dbReference type="InterPro" id="IPR007627">
    <property type="entry name" value="RNA_pol_sigma70_r2"/>
</dbReference>
<organism evidence="9 10">
    <name type="scientific">Salinisphaera hydrothermalis (strain C41B8)</name>
    <dbReference type="NCBI Taxonomy" id="1304275"/>
    <lineage>
        <taxon>Bacteria</taxon>
        <taxon>Pseudomonadati</taxon>
        <taxon>Pseudomonadota</taxon>
        <taxon>Gammaproteobacteria</taxon>
        <taxon>Salinisphaerales</taxon>
        <taxon>Salinisphaeraceae</taxon>
        <taxon>Salinisphaera</taxon>
    </lineage>
</organism>
<dbReference type="InterPro" id="IPR000838">
    <property type="entry name" value="RNA_pol_sigma70_ECF_CS"/>
</dbReference>
<evidence type="ECO:0000313" key="9">
    <source>
        <dbReference type="EMBL" id="KEZ77718.1"/>
    </source>
</evidence>
<dbReference type="InterPro" id="IPR014284">
    <property type="entry name" value="RNA_pol_sigma-70_dom"/>
</dbReference>
<evidence type="ECO:0000259" key="7">
    <source>
        <dbReference type="Pfam" id="PF04542"/>
    </source>
</evidence>
<dbReference type="Gene3D" id="1.10.1740.10">
    <property type="match status" value="1"/>
</dbReference>
<dbReference type="GO" id="GO:0006352">
    <property type="term" value="P:DNA-templated transcription initiation"/>
    <property type="evidence" value="ECO:0007669"/>
    <property type="project" value="InterPro"/>
</dbReference>
<dbReference type="InterPro" id="IPR013325">
    <property type="entry name" value="RNA_pol_sigma_r2"/>
</dbReference>
<keyword evidence="2 6" id="KW-0805">Transcription regulation</keyword>
<dbReference type="PROSITE" id="PS01063">
    <property type="entry name" value="SIGMA70_ECF"/>
    <property type="match status" value="1"/>
</dbReference>
<dbReference type="SUPFAM" id="SSF88659">
    <property type="entry name" value="Sigma3 and sigma4 domains of RNA polymerase sigma factors"/>
    <property type="match status" value="1"/>
</dbReference>
<sequence>MSEDASDDQLVARAQAGDNRAFDLLVRKYQHKVVKLVARYVSPADAPDVAQEAFIKAYRALAGFKGNSAFYTWLYRISINTAKNYLVARSRRPASQDIDVADAEAFGHTDRFSEQDTPEALMESEEIRNAVITAIRELPEDLRTAIMLRELDGMSYEEIAQSMDCPVGTVRSRIFRARAAIEEKLVSLSDK</sequence>
<dbReference type="FunFam" id="1.10.1740.10:FF:000001">
    <property type="entry name" value="RNA polymerase sigma factor"/>
    <property type="match status" value="1"/>
</dbReference>
<feature type="domain" description="RNA polymerase sigma factor 70 region 4 type 2" evidence="8">
    <location>
        <begin position="129"/>
        <end position="180"/>
    </location>
</feature>
<dbReference type="RefSeq" id="WP_037336813.1">
    <property type="nucleotide sequence ID" value="NZ_APNK01000010.1"/>
</dbReference>
<comment type="similarity">
    <text evidence="1 6">Belongs to the sigma-70 factor family. ECF subfamily.</text>
</comment>